<keyword evidence="2" id="KW-1185">Reference proteome</keyword>
<organism evidence="1 2">
    <name type="scientific">Hathewaya limosa</name>
    <name type="common">Clostridium limosum</name>
    <dbReference type="NCBI Taxonomy" id="1536"/>
    <lineage>
        <taxon>Bacteria</taxon>
        <taxon>Bacillati</taxon>
        <taxon>Bacillota</taxon>
        <taxon>Clostridia</taxon>
        <taxon>Eubacteriales</taxon>
        <taxon>Clostridiaceae</taxon>
        <taxon>Hathewaya</taxon>
    </lineage>
</organism>
<sequence length="95" mass="11191">MLPHKLIEYREREQKYFYDNASLNLVIFPFLKKVFIHLNPRNQANSKIGDLEYDIKVITLCTLTKDSCKSGGSCKGKNRSLRFKFTYPKSRKDNQ</sequence>
<gene>
    <name evidence="1" type="ORF">QOZ93_000846</name>
</gene>
<reference evidence="1 2" key="1">
    <citation type="submission" date="2023-07" db="EMBL/GenBank/DDBJ databases">
        <title>Genomic Encyclopedia of Type Strains, Phase IV (KMG-IV): sequencing the most valuable type-strain genomes for metagenomic binning, comparative biology and taxonomic classification.</title>
        <authorList>
            <person name="Goeker M."/>
        </authorList>
    </citation>
    <scope>NUCLEOTIDE SEQUENCE [LARGE SCALE GENOMIC DNA]</scope>
    <source>
        <strain evidence="1 2">DSM 1400</strain>
    </source>
</reference>
<proteinExistence type="predicted"/>
<evidence type="ECO:0000313" key="1">
    <source>
        <dbReference type="EMBL" id="MDQ0479117.1"/>
    </source>
</evidence>
<dbReference type="EMBL" id="JAUSWN010000005">
    <property type="protein sequence ID" value="MDQ0479117.1"/>
    <property type="molecule type" value="Genomic_DNA"/>
</dbReference>
<evidence type="ECO:0000313" key="2">
    <source>
        <dbReference type="Proteomes" id="UP001224418"/>
    </source>
</evidence>
<dbReference type="Proteomes" id="UP001224418">
    <property type="component" value="Unassembled WGS sequence"/>
</dbReference>
<dbReference type="RefSeq" id="WP_307355226.1">
    <property type="nucleotide sequence ID" value="NZ_BAAACJ010000009.1"/>
</dbReference>
<name>A0ABU0JPV5_HATLI</name>
<accession>A0ABU0JPV5</accession>
<comment type="caution">
    <text evidence="1">The sequence shown here is derived from an EMBL/GenBank/DDBJ whole genome shotgun (WGS) entry which is preliminary data.</text>
</comment>
<protein>
    <submittedName>
        <fullName evidence="1">Uncharacterized protein</fullName>
    </submittedName>
</protein>